<keyword evidence="2" id="KW-0539">Nucleus</keyword>
<evidence type="ECO:0000259" key="3">
    <source>
        <dbReference type="PROSITE" id="PS51916"/>
    </source>
</evidence>
<comment type="subcellular location">
    <subcellularLocation>
        <location evidence="1">Nucleus</location>
    </subcellularLocation>
</comment>
<keyword evidence="6" id="KW-1185">Reference proteome</keyword>
<evidence type="ECO:0008006" key="7">
    <source>
        <dbReference type="Google" id="ProtNLM"/>
    </source>
</evidence>
<protein>
    <recommendedName>
        <fullName evidence="7">Pru domain-containing protein</fullName>
    </recommendedName>
</protein>
<accession>A0A8S1LU36</accession>
<dbReference type="GO" id="GO:0070628">
    <property type="term" value="F:proteasome binding"/>
    <property type="evidence" value="ECO:0007669"/>
    <property type="project" value="TreeGrafter"/>
</dbReference>
<dbReference type="GO" id="GO:0008541">
    <property type="term" value="C:proteasome regulatory particle, lid subcomplex"/>
    <property type="evidence" value="ECO:0007669"/>
    <property type="project" value="TreeGrafter"/>
</dbReference>
<evidence type="ECO:0000256" key="1">
    <source>
        <dbReference type="ARBA" id="ARBA00004123"/>
    </source>
</evidence>
<evidence type="ECO:0000256" key="2">
    <source>
        <dbReference type="ARBA" id="ARBA00023242"/>
    </source>
</evidence>
<dbReference type="PROSITE" id="PS51917">
    <property type="entry name" value="PRU"/>
    <property type="match status" value="1"/>
</dbReference>
<evidence type="ECO:0000313" key="5">
    <source>
        <dbReference type="EMBL" id="CAD8069153.1"/>
    </source>
</evidence>
<feature type="domain" description="DEUBAD" evidence="3">
    <location>
        <begin position="167"/>
        <end position="275"/>
    </location>
</feature>
<dbReference type="Pfam" id="PF04683">
    <property type="entry name" value="Rpn13_ADRM1_Pru"/>
    <property type="match status" value="1"/>
</dbReference>
<comment type="caution">
    <text evidence="5">The sequence shown here is derived from an EMBL/GenBank/DDBJ whole genome shotgun (WGS) entry which is preliminary data.</text>
</comment>
<evidence type="ECO:0000313" key="6">
    <source>
        <dbReference type="Proteomes" id="UP000688137"/>
    </source>
</evidence>
<dbReference type="PANTHER" id="PTHR12225:SF0">
    <property type="entry name" value="PROTEASOMAL UBIQUITIN RECEPTOR ADRM1"/>
    <property type="match status" value="1"/>
</dbReference>
<organism evidence="5 6">
    <name type="scientific">Paramecium primaurelia</name>
    <dbReference type="NCBI Taxonomy" id="5886"/>
    <lineage>
        <taxon>Eukaryota</taxon>
        <taxon>Sar</taxon>
        <taxon>Alveolata</taxon>
        <taxon>Ciliophora</taxon>
        <taxon>Intramacronucleata</taxon>
        <taxon>Oligohymenophorea</taxon>
        <taxon>Peniculida</taxon>
        <taxon>Parameciidae</taxon>
        <taxon>Paramecium</taxon>
    </lineage>
</organism>
<dbReference type="GO" id="GO:0061133">
    <property type="term" value="F:endopeptidase activator activity"/>
    <property type="evidence" value="ECO:0007669"/>
    <property type="project" value="TreeGrafter"/>
</dbReference>
<sequence>MNQEVNIPCGRYEFNQETRKVVMQKDKGLLNLILNDENELWLKWYNLDQNRRLDFERVIFKGTTIFEKVKGQHRVYLLKITDEDSKYFFWMQNEDVNQDEMYIDKFKAIVDSQIIDNLIEFEAQIPLNQQQPEFVANQNRQFENQQLQPLININQQQLLELFQQQLYRHTKQDLSLSDILTSEFLFSVIQDQDYFEALKEYLPIDQQNIQYFKDNLISPQFQQALDQLCLALKGRERSSVLQQLELDNSILEKEYDGVIAFIQAIIKLVKEENKNI</sequence>
<dbReference type="InterPro" id="IPR044867">
    <property type="entry name" value="DEUBAD_dom"/>
</dbReference>
<dbReference type="InterPro" id="IPR006773">
    <property type="entry name" value="Rpn13/ADRM1"/>
</dbReference>
<dbReference type="AlphaFoldDB" id="A0A8S1LU36"/>
<dbReference type="GO" id="GO:0005634">
    <property type="term" value="C:nucleus"/>
    <property type="evidence" value="ECO:0007669"/>
    <property type="project" value="UniProtKB-SubCell"/>
</dbReference>
<proteinExistence type="predicted"/>
<name>A0A8S1LU36_PARPR</name>
<dbReference type="EMBL" id="CAJJDM010000043">
    <property type="protein sequence ID" value="CAD8069153.1"/>
    <property type="molecule type" value="Genomic_DNA"/>
</dbReference>
<dbReference type="PROSITE" id="PS51916">
    <property type="entry name" value="DEUBAD"/>
    <property type="match status" value="1"/>
</dbReference>
<dbReference type="PANTHER" id="PTHR12225">
    <property type="entry name" value="ADHESION REGULATING MOLECULE 1 110 KDA CELL MEMBRANE GLYCOPROTEIN"/>
    <property type="match status" value="1"/>
</dbReference>
<feature type="domain" description="Pru" evidence="4">
    <location>
        <begin position="1"/>
        <end position="113"/>
    </location>
</feature>
<reference evidence="5" key="1">
    <citation type="submission" date="2021-01" db="EMBL/GenBank/DDBJ databases">
        <authorList>
            <consortium name="Genoscope - CEA"/>
            <person name="William W."/>
        </authorList>
    </citation>
    <scope>NUCLEOTIDE SEQUENCE</scope>
</reference>
<dbReference type="Proteomes" id="UP000688137">
    <property type="component" value="Unassembled WGS sequence"/>
</dbReference>
<dbReference type="Pfam" id="PF16550">
    <property type="entry name" value="RPN13_C"/>
    <property type="match status" value="1"/>
</dbReference>
<evidence type="ECO:0000259" key="4">
    <source>
        <dbReference type="PROSITE" id="PS51917"/>
    </source>
</evidence>
<gene>
    <name evidence="5" type="ORF">PPRIM_AZ9-3.1.T0430224</name>
</gene>
<dbReference type="GO" id="GO:0005737">
    <property type="term" value="C:cytoplasm"/>
    <property type="evidence" value="ECO:0007669"/>
    <property type="project" value="InterPro"/>
</dbReference>
<dbReference type="OMA" id="DQDYFEA"/>
<dbReference type="InterPro" id="IPR044868">
    <property type="entry name" value="Rpn13/ADRM1_Pru"/>
</dbReference>
<dbReference type="InterPro" id="IPR032368">
    <property type="entry name" value="RPN13_DEUBAD"/>
</dbReference>